<feature type="region of interest" description="Disordered" evidence="1">
    <location>
        <begin position="1"/>
        <end position="42"/>
    </location>
</feature>
<proteinExistence type="predicted"/>
<keyword evidence="3" id="KW-1185">Reference proteome</keyword>
<protein>
    <submittedName>
        <fullName evidence="2">Uncharacterized protein</fullName>
    </submittedName>
</protein>
<comment type="caution">
    <text evidence="2">The sequence shown here is derived from an EMBL/GenBank/DDBJ whole genome shotgun (WGS) entry which is preliminary data.</text>
</comment>
<reference evidence="3" key="1">
    <citation type="submission" date="2017-10" db="EMBL/GenBank/DDBJ databases">
        <title>Rapid genome shrinkage in a self-fertile nematode reveals novel sperm competition proteins.</title>
        <authorList>
            <person name="Yin D."/>
            <person name="Schwarz E.M."/>
            <person name="Thomas C.G."/>
            <person name="Felde R.L."/>
            <person name="Korf I.F."/>
            <person name="Cutter A.D."/>
            <person name="Schartner C.M."/>
            <person name="Ralston E.J."/>
            <person name="Meyer B.J."/>
            <person name="Haag E.S."/>
        </authorList>
    </citation>
    <scope>NUCLEOTIDE SEQUENCE [LARGE SCALE GENOMIC DNA]</scope>
    <source>
        <strain evidence="3">JU1422</strain>
    </source>
</reference>
<gene>
    <name evidence="2" type="ORF">B9Z55_028266</name>
</gene>
<organism evidence="2 3">
    <name type="scientific">Caenorhabditis nigoni</name>
    <dbReference type="NCBI Taxonomy" id="1611254"/>
    <lineage>
        <taxon>Eukaryota</taxon>
        <taxon>Metazoa</taxon>
        <taxon>Ecdysozoa</taxon>
        <taxon>Nematoda</taxon>
        <taxon>Chromadorea</taxon>
        <taxon>Rhabditida</taxon>
        <taxon>Rhabditina</taxon>
        <taxon>Rhabditomorpha</taxon>
        <taxon>Rhabditoidea</taxon>
        <taxon>Rhabditidae</taxon>
        <taxon>Peloderinae</taxon>
        <taxon>Caenorhabditis</taxon>
    </lineage>
</organism>
<dbReference type="AlphaFoldDB" id="A0A2G5SCH4"/>
<evidence type="ECO:0000313" key="3">
    <source>
        <dbReference type="Proteomes" id="UP000230233"/>
    </source>
</evidence>
<dbReference type="OrthoDB" id="5875653at2759"/>
<dbReference type="Proteomes" id="UP000230233">
    <property type="component" value="Unassembled WGS sequence"/>
</dbReference>
<evidence type="ECO:0000313" key="2">
    <source>
        <dbReference type="EMBL" id="PIC12764.1"/>
    </source>
</evidence>
<sequence length="273" mass="30390">MSTEKGRNANLAPGGVQDQGDESLSLTPQTDHPVQDSRTTSPIVPAQPIASIGLRIIGPLKSSFCRKAKAASELVTEITALTSDLEKTTGPLGEENLATHEDAVLRADKLLYEIEALMPVIKQTAELPEIGERKDRVQLHEHLLKHYEERNVDEWSLKLTHALGDLKFMLRAGGHETTEYVPSPNEVREAHRTPYKVIENQEVEPQFQQAAYPISSDSLRASDLSECCMMKPKWNVQSPLASTNITQSYEPHSNVLGTKKLKKRVSSHNKRVK</sequence>
<name>A0A2G5SCH4_9PELO</name>
<accession>A0A2G5SCH4</accession>
<feature type="compositionally biased region" description="Polar residues" evidence="1">
    <location>
        <begin position="22"/>
        <end position="42"/>
    </location>
</feature>
<evidence type="ECO:0000256" key="1">
    <source>
        <dbReference type="SAM" id="MobiDB-lite"/>
    </source>
</evidence>
<dbReference type="EMBL" id="PDUG01000019">
    <property type="protein sequence ID" value="PIC12764.1"/>
    <property type="molecule type" value="Genomic_DNA"/>
</dbReference>